<protein>
    <submittedName>
        <fullName evidence="2">Uncharacterized protein</fullName>
    </submittedName>
</protein>
<dbReference type="InParanoid" id="F2SZM0"/>
<feature type="compositionally biased region" description="Low complexity" evidence="1">
    <location>
        <begin position="35"/>
        <end position="56"/>
    </location>
</feature>
<gene>
    <name evidence="2" type="ORF">TERG_07991</name>
</gene>
<dbReference type="OrthoDB" id="2430277at2759"/>
<reference evidence="3" key="1">
    <citation type="journal article" date="2012" name="MBio">
        <title>Comparative genome analysis of Trichophyton rubrum and related dermatophytes reveals candidate genes involved in infection.</title>
        <authorList>
            <person name="Martinez D.A."/>
            <person name="Oliver B.G."/>
            <person name="Graeser Y."/>
            <person name="Goldberg J.M."/>
            <person name="Li W."/>
            <person name="Martinez-Rossi N.M."/>
            <person name="Monod M."/>
            <person name="Shelest E."/>
            <person name="Barton R.C."/>
            <person name="Birch E."/>
            <person name="Brakhage A.A."/>
            <person name="Chen Z."/>
            <person name="Gurr S.J."/>
            <person name="Heiman D."/>
            <person name="Heitman J."/>
            <person name="Kosti I."/>
            <person name="Rossi A."/>
            <person name="Saif S."/>
            <person name="Samalova M."/>
            <person name="Saunders C.W."/>
            <person name="Shea T."/>
            <person name="Summerbell R.C."/>
            <person name="Xu J."/>
            <person name="Young S."/>
            <person name="Zeng Q."/>
            <person name="Birren B.W."/>
            <person name="Cuomo C.A."/>
            <person name="White T.C."/>
        </authorList>
    </citation>
    <scope>NUCLEOTIDE SEQUENCE [LARGE SCALE GENOMIC DNA]</scope>
    <source>
        <strain evidence="3">ATCC MYA-4607 / CBS 118892</strain>
    </source>
</reference>
<sequence>MQAARNAYGSPAAPPPPPPPSAPAAQPPPPPTSPPSSARTSSLVSTPLSSRPSSFSDNQHTAPHHQPPVRSMLDPSNYTLTNGGSHRPGAQKSSSHGRIRIEDPRFKFQNESLFPKPREFIGGQKMYRAGRGSSVPLDLTSLS</sequence>
<dbReference type="Proteomes" id="UP000008864">
    <property type="component" value="Unassembled WGS sequence"/>
</dbReference>
<proteinExistence type="predicted"/>
<dbReference type="eggNOG" id="KOG4462">
    <property type="taxonomic scope" value="Eukaryota"/>
</dbReference>
<dbReference type="AlphaFoldDB" id="F2SZM0"/>
<evidence type="ECO:0000313" key="2">
    <source>
        <dbReference type="EMBL" id="EGD91772.2"/>
    </source>
</evidence>
<feature type="compositionally biased region" description="Polar residues" evidence="1">
    <location>
        <begin position="74"/>
        <end position="84"/>
    </location>
</feature>
<feature type="region of interest" description="Disordered" evidence="1">
    <location>
        <begin position="1"/>
        <end position="104"/>
    </location>
</feature>
<dbReference type="RefSeq" id="XP_003231691.2">
    <property type="nucleotide sequence ID" value="XM_003231643.2"/>
</dbReference>
<dbReference type="VEuPathDB" id="FungiDB:TERG_07991"/>
<accession>F2SZM0</accession>
<evidence type="ECO:0000256" key="1">
    <source>
        <dbReference type="SAM" id="MobiDB-lite"/>
    </source>
</evidence>
<evidence type="ECO:0000313" key="3">
    <source>
        <dbReference type="Proteomes" id="UP000008864"/>
    </source>
</evidence>
<dbReference type="STRING" id="559305.F2SZM0"/>
<organism evidence="2 3">
    <name type="scientific">Trichophyton rubrum (strain ATCC MYA-4607 / CBS 118892)</name>
    <name type="common">Athlete's foot fungus</name>
    <dbReference type="NCBI Taxonomy" id="559305"/>
    <lineage>
        <taxon>Eukaryota</taxon>
        <taxon>Fungi</taxon>
        <taxon>Dikarya</taxon>
        <taxon>Ascomycota</taxon>
        <taxon>Pezizomycotina</taxon>
        <taxon>Eurotiomycetes</taxon>
        <taxon>Eurotiomycetidae</taxon>
        <taxon>Onygenales</taxon>
        <taxon>Arthrodermataceae</taxon>
        <taxon>Trichophyton</taxon>
    </lineage>
</organism>
<name>F2SZM0_TRIRC</name>
<dbReference type="EMBL" id="GG700658">
    <property type="protein sequence ID" value="EGD91772.2"/>
    <property type="molecule type" value="Genomic_DNA"/>
</dbReference>
<keyword evidence="3" id="KW-1185">Reference proteome</keyword>
<dbReference type="HOGENOM" id="CLU_1807607_0_0_1"/>
<feature type="compositionally biased region" description="Pro residues" evidence="1">
    <location>
        <begin position="12"/>
        <end position="34"/>
    </location>
</feature>
<dbReference type="GeneID" id="10371360"/>